<dbReference type="InterPro" id="IPR015943">
    <property type="entry name" value="WD40/YVTN_repeat-like_dom_sf"/>
</dbReference>
<keyword evidence="3" id="KW-0723">Serine/threonine-protein kinase</keyword>
<feature type="domain" description="Pyrrolo-quinoline quinone repeat" evidence="2">
    <location>
        <begin position="88"/>
        <end position="338"/>
    </location>
</feature>
<dbReference type="RefSeq" id="WP_146854766.1">
    <property type="nucleotide sequence ID" value="NZ_BKAG01000055.1"/>
</dbReference>
<dbReference type="InterPro" id="IPR011047">
    <property type="entry name" value="Quinoprotein_ADH-like_sf"/>
</dbReference>
<evidence type="ECO:0000313" key="4">
    <source>
        <dbReference type="Proteomes" id="UP000321577"/>
    </source>
</evidence>
<dbReference type="Pfam" id="PF13360">
    <property type="entry name" value="PQQ_2"/>
    <property type="match status" value="1"/>
</dbReference>
<feature type="signal peptide" evidence="1">
    <location>
        <begin position="1"/>
        <end position="21"/>
    </location>
</feature>
<comment type="caution">
    <text evidence="3">The sequence shown here is derived from an EMBL/GenBank/DDBJ whole genome shotgun (WGS) entry which is preliminary data.</text>
</comment>
<dbReference type="PROSITE" id="PS51257">
    <property type="entry name" value="PROKAR_LIPOPROTEIN"/>
    <property type="match status" value="1"/>
</dbReference>
<dbReference type="Proteomes" id="UP000321577">
    <property type="component" value="Unassembled WGS sequence"/>
</dbReference>
<keyword evidence="3" id="KW-0808">Transferase</keyword>
<evidence type="ECO:0000259" key="2">
    <source>
        <dbReference type="Pfam" id="PF13360"/>
    </source>
</evidence>
<keyword evidence="1" id="KW-0732">Signal</keyword>
<gene>
    <name evidence="3" type="ORF">BGE01nite_49530</name>
</gene>
<dbReference type="SMART" id="SM00564">
    <property type="entry name" value="PQQ"/>
    <property type="match status" value="2"/>
</dbReference>
<evidence type="ECO:0000256" key="1">
    <source>
        <dbReference type="SAM" id="SignalP"/>
    </source>
</evidence>
<dbReference type="OrthoDB" id="178052at2"/>
<dbReference type="SUPFAM" id="SSF50998">
    <property type="entry name" value="Quinoprotein alcohol dehydrogenase-like"/>
    <property type="match status" value="1"/>
</dbReference>
<dbReference type="InterPro" id="IPR018391">
    <property type="entry name" value="PQQ_b-propeller_rpt"/>
</dbReference>
<organism evidence="3 4">
    <name type="scientific">Brevifollis gellanilyticus</name>
    <dbReference type="NCBI Taxonomy" id="748831"/>
    <lineage>
        <taxon>Bacteria</taxon>
        <taxon>Pseudomonadati</taxon>
        <taxon>Verrucomicrobiota</taxon>
        <taxon>Verrucomicrobiia</taxon>
        <taxon>Verrucomicrobiales</taxon>
        <taxon>Verrucomicrobiaceae</taxon>
    </lineage>
</organism>
<dbReference type="PANTHER" id="PTHR34512:SF30">
    <property type="entry name" value="OUTER MEMBRANE PROTEIN ASSEMBLY FACTOR BAMB"/>
    <property type="match status" value="1"/>
</dbReference>
<proteinExistence type="predicted"/>
<dbReference type="EMBL" id="BKAG01000055">
    <property type="protein sequence ID" value="GEP45662.1"/>
    <property type="molecule type" value="Genomic_DNA"/>
</dbReference>
<dbReference type="PANTHER" id="PTHR34512">
    <property type="entry name" value="CELL SURFACE PROTEIN"/>
    <property type="match status" value="1"/>
</dbReference>
<sequence>MKRTLLLLGALGSFMASSCPAANWPMWRGPSGDGTTTESGLPEKWSQTDNVVWKVALPDRGNSTPVVWGDKVLVTQAVEKAGQRLLLCFDRKDGKQLWEAGTTYKEPELTHATNPYCAASPATNGTQIVVFFASAGVFCYDFEGKELWKRTDLGKQHHIWGNGTSPVIAGDRVFLNFGPGEKTTLYAFDLKTGKTLWEHNEPGGASGEGAEKKWLGSWADPLFRKIDDHYEVILSYPGRVAGFDPLSGKQLWTCDGLNALVYNSPLLAPDNTVIAYGGYGGMGVAVKAGGKGDVTEKRLWHLPKVSQRIGSGVIKDGYHYILSDGGIVECRDLKTGEMIYNERLKGPGPTGQNWSSLVLSADGKCYAANQGGDCFVFKASPTFELLSTNSLGEKIIGSIAVSDGQLFIRGYKNLWCIGKK</sequence>
<name>A0A512MFZ3_9BACT</name>
<dbReference type="Gene3D" id="2.130.10.10">
    <property type="entry name" value="YVTN repeat-like/Quinoprotein amine dehydrogenase"/>
    <property type="match status" value="2"/>
</dbReference>
<dbReference type="InterPro" id="IPR002372">
    <property type="entry name" value="PQQ_rpt_dom"/>
</dbReference>
<protein>
    <submittedName>
        <fullName evidence="3">Serine/threonine protein kinase</fullName>
    </submittedName>
</protein>
<accession>A0A512MFZ3</accession>
<evidence type="ECO:0000313" key="3">
    <source>
        <dbReference type="EMBL" id="GEP45662.1"/>
    </source>
</evidence>
<feature type="chain" id="PRO_5021753514" evidence="1">
    <location>
        <begin position="22"/>
        <end position="420"/>
    </location>
</feature>
<dbReference type="AlphaFoldDB" id="A0A512MFZ3"/>
<dbReference type="GO" id="GO:0004674">
    <property type="term" value="F:protein serine/threonine kinase activity"/>
    <property type="evidence" value="ECO:0007669"/>
    <property type="project" value="UniProtKB-KW"/>
</dbReference>
<keyword evidence="3" id="KW-0418">Kinase</keyword>
<reference evidence="3 4" key="1">
    <citation type="submission" date="2019-07" db="EMBL/GenBank/DDBJ databases">
        <title>Whole genome shotgun sequence of Brevifollis gellanilyticus NBRC 108608.</title>
        <authorList>
            <person name="Hosoyama A."/>
            <person name="Uohara A."/>
            <person name="Ohji S."/>
            <person name="Ichikawa N."/>
        </authorList>
    </citation>
    <scope>NUCLEOTIDE SEQUENCE [LARGE SCALE GENOMIC DNA]</scope>
    <source>
        <strain evidence="3 4">NBRC 108608</strain>
    </source>
</reference>
<keyword evidence="4" id="KW-1185">Reference proteome</keyword>